<feature type="transmembrane region" description="Helical" evidence="7">
    <location>
        <begin position="249"/>
        <end position="268"/>
    </location>
</feature>
<dbReference type="EMBL" id="JAENRR010000014">
    <property type="protein sequence ID" value="MBK3517319.1"/>
    <property type="molecule type" value="Genomic_DNA"/>
</dbReference>
<evidence type="ECO:0000256" key="3">
    <source>
        <dbReference type="ARBA" id="ARBA00022692"/>
    </source>
</evidence>
<evidence type="ECO:0000256" key="5">
    <source>
        <dbReference type="ARBA" id="ARBA00023136"/>
    </source>
</evidence>
<dbReference type="RefSeq" id="WP_200464546.1">
    <property type="nucleotide sequence ID" value="NZ_JAENRR010000014.1"/>
</dbReference>
<feature type="transmembrane region" description="Helical" evidence="7">
    <location>
        <begin position="56"/>
        <end position="82"/>
    </location>
</feature>
<feature type="transmembrane region" description="Helical" evidence="7">
    <location>
        <begin position="12"/>
        <end position="36"/>
    </location>
</feature>
<accession>A0ABS1HI49</accession>
<dbReference type="PANTHER" id="PTHR30477:SF18">
    <property type="entry name" value="METAL TRANSPORT SYSTEM MEMBRANE PROTEIN CT_417-RELATED"/>
    <property type="match status" value="1"/>
</dbReference>
<feature type="transmembrane region" description="Helical" evidence="7">
    <location>
        <begin position="221"/>
        <end position="243"/>
    </location>
</feature>
<keyword evidence="9" id="KW-1185">Reference proteome</keyword>
<comment type="subcellular location">
    <subcellularLocation>
        <location evidence="6">Cell membrane</location>
        <topology evidence="6">Multi-pass membrane protein</topology>
    </subcellularLocation>
    <subcellularLocation>
        <location evidence="1">Membrane</location>
        <topology evidence="1">Multi-pass membrane protein</topology>
    </subcellularLocation>
</comment>
<dbReference type="InterPro" id="IPR037294">
    <property type="entry name" value="ABC_BtuC-like"/>
</dbReference>
<evidence type="ECO:0000256" key="6">
    <source>
        <dbReference type="RuleBase" id="RU003943"/>
    </source>
</evidence>
<comment type="similarity">
    <text evidence="2 6">Belongs to the ABC-3 integral membrane protein family.</text>
</comment>
<comment type="caution">
    <text evidence="8">The sequence shown here is derived from an EMBL/GenBank/DDBJ whole genome shotgun (WGS) entry which is preliminary data.</text>
</comment>
<feature type="transmembrane region" description="Helical" evidence="7">
    <location>
        <begin position="135"/>
        <end position="153"/>
    </location>
</feature>
<dbReference type="InterPro" id="IPR001626">
    <property type="entry name" value="ABC_TroCD"/>
</dbReference>
<evidence type="ECO:0000313" key="8">
    <source>
        <dbReference type="EMBL" id="MBK3517319.1"/>
    </source>
</evidence>
<keyword evidence="5 7" id="KW-0472">Membrane</keyword>
<keyword evidence="3 6" id="KW-0812">Transmembrane</keyword>
<name>A0ABS1HI49_9BACT</name>
<organism evidence="8 9">
    <name type="scientific">Carboxylicivirga marina</name>
    <dbReference type="NCBI Taxonomy" id="2800988"/>
    <lineage>
        <taxon>Bacteria</taxon>
        <taxon>Pseudomonadati</taxon>
        <taxon>Bacteroidota</taxon>
        <taxon>Bacteroidia</taxon>
        <taxon>Marinilabiliales</taxon>
        <taxon>Marinilabiliaceae</taxon>
        <taxon>Carboxylicivirga</taxon>
    </lineage>
</organism>
<evidence type="ECO:0000313" key="9">
    <source>
        <dbReference type="Proteomes" id="UP000605676"/>
    </source>
</evidence>
<evidence type="ECO:0000256" key="1">
    <source>
        <dbReference type="ARBA" id="ARBA00004141"/>
    </source>
</evidence>
<dbReference type="CDD" id="cd06550">
    <property type="entry name" value="TM_ABC_iron-siderophores_like"/>
    <property type="match status" value="1"/>
</dbReference>
<dbReference type="Proteomes" id="UP000605676">
    <property type="component" value="Unassembled WGS sequence"/>
</dbReference>
<reference evidence="8 9" key="1">
    <citation type="submission" date="2021-01" db="EMBL/GenBank/DDBJ databases">
        <title>Carboxyliciviraga sp.nov., isolated from coastal sediments.</title>
        <authorList>
            <person name="Lu D."/>
            <person name="Zhang T."/>
        </authorList>
    </citation>
    <scope>NUCLEOTIDE SEQUENCE [LARGE SCALE GENOMIC DNA]</scope>
    <source>
        <strain evidence="8 9">N1Y132</strain>
    </source>
</reference>
<proteinExistence type="inferred from homology"/>
<dbReference type="SUPFAM" id="SSF81345">
    <property type="entry name" value="ABC transporter involved in vitamin B12 uptake, BtuC"/>
    <property type="match status" value="1"/>
</dbReference>
<protein>
    <submittedName>
        <fullName evidence="8">Metal ABC transporter permease</fullName>
    </submittedName>
</protein>
<feature type="transmembrane region" description="Helical" evidence="7">
    <location>
        <begin position="94"/>
        <end position="115"/>
    </location>
</feature>
<evidence type="ECO:0000256" key="2">
    <source>
        <dbReference type="ARBA" id="ARBA00008034"/>
    </source>
</evidence>
<sequence>MNEIIELLSFSFFRNALIAATLTSLIAGIIGSYIVARRNVFISGGITHASFGGMGIAYYLGFPPFVGAAIFAVLSAVGIEWSSNKAGIREDSSIAILWSLGMAIGILFVFLTPGYTPNLMGFLFGDILTVQMLDLIWLAVISIICIALLKFFYPTVLSVAFNSEFAQVSGLPVQAIKYISAILVAMAIVLSIKVMGIILVLSLFTIPASAANLFSKDLKKMMINSVIISVIGSVSGLLIAYYLDLPSGATIIFTLTISYGILRVVKLFKY</sequence>
<dbReference type="Gene3D" id="1.10.3470.10">
    <property type="entry name" value="ABC transporter involved in vitamin B12 uptake, BtuC"/>
    <property type="match status" value="1"/>
</dbReference>
<evidence type="ECO:0000256" key="4">
    <source>
        <dbReference type="ARBA" id="ARBA00022989"/>
    </source>
</evidence>
<keyword evidence="4 7" id="KW-1133">Transmembrane helix</keyword>
<dbReference type="Pfam" id="PF00950">
    <property type="entry name" value="ABC-3"/>
    <property type="match status" value="1"/>
</dbReference>
<keyword evidence="6" id="KW-0813">Transport</keyword>
<dbReference type="PANTHER" id="PTHR30477">
    <property type="entry name" value="ABC-TRANSPORTER METAL-BINDING PROTEIN"/>
    <property type="match status" value="1"/>
</dbReference>
<gene>
    <name evidence="8" type="ORF">JIV24_08205</name>
</gene>
<evidence type="ECO:0000256" key="7">
    <source>
        <dbReference type="SAM" id="Phobius"/>
    </source>
</evidence>